<dbReference type="PROSITE" id="PS50005">
    <property type="entry name" value="TPR"/>
    <property type="match status" value="3"/>
</dbReference>
<dbReference type="InterPro" id="IPR019734">
    <property type="entry name" value="TPR_rpt"/>
</dbReference>
<gene>
    <name evidence="10" type="primary">Contig11343.g12123</name>
    <name evidence="10" type="ORF">STYLEM_13828</name>
</gene>
<evidence type="ECO:0000256" key="9">
    <source>
        <dbReference type="SAM" id="MobiDB-lite"/>
    </source>
</evidence>
<reference evidence="10 11" key="1">
    <citation type="submission" date="2014-06" db="EMBL/GenBank/DDBJ databases">
        <authorList>
            <person name="Swart Estienne"/>
        </authorList>
    </citation>
    <scope>NUCLEOTIDE SEQUENCE [LARGE SCALE GENOMIC DNA]</scope>
    <source>
        <strain evidence="10 11">130c</strain>
    </source>
</reference>
<comment type="subcellular location">
    <subcellularLocation>
        <location evidence="2">Cytoplasm</location>
    </subcellularLocation>
    <subcellularLocation>
        <location evidence="1">Peroxisome</location>
    </subcellularLocation>
</comment>
<evidence type="ECO:0000256" key="2">
    <source>
        <dbReference type="ARBA" id="ARBA00004496"/>
    </source>
</evidence>
<evidence type="ECO:0000256" key="8">
    <source>
        <dbReference type="PROSITE-ProRule" id="PRU00339"/>
    </source>
</evidence>
<dbReference type="SUPFAM" id="SSF48452">
    <property type="entry name" value="TPR-like"/>
    <property type="match status" value="1"/>
</dbReference>
<keyword evidence="6 8" id="KW-0802">TPR repeat</keyword>
<proteinExistence type="inferred from homology"/>
<evidence type="ECO:0000256" key="7">
    <source>
        <dbReference type="ARBA" id="ARBA00023140"/>
    </source>
</evidence>
<dbReference type="InParanoid" id="A0A078AQP5"/>
<keyword evidence="4" id="KW-0963">Cytoplasm</keyword>
<dbReference type="PANTHER" id="PTHR10130">
    <property type="entry name" value="PEROXISOMAL TARGETING SIGNAL 1 RECEPTOR PEX5"/>
    <property type="match status" value="1"/>
</dbReference>
<dbReference type="AlphaFoldDB" id="A0A078AQP5"/>
<comment type="similarity">
    <text evidence="3">Belongs to the peroxisomal targeting signal receptor family.</text>
</comment>
<dbReference type="Pfam" id="PF13432">
    <property type="entry name" value="TPR_16"/>
    <property type="match status" value="2"/>
</dbReference>
<evidence type="ECO:0000256" key="5">
    <source>
        <dbReference type="ARBA" id="ARBA00022737"/>
    </source>
</evidence>
<dbReference type="InterPro" id="IPR024111">
    <property type="entry name" value="PEX5/PEX5L"/>
</dbReference>
<dbReference type="PANTHER" id="PTHR10130:SF0">
    <property type="entry name" value="GH08708P"/>
    <property type="match status" value="1"/>
</dbReference>
<keyword evidence="11" id="KW-1185">Reference proteome</keyword>
<evidence type="ECO:0000256" key="3">
    <source>
        <dbReference type="ARBA" id="ARBA00005348"/>
    </source>
</evidence>
<dbReference type="GO" id="GO:0005829">
    <property type="term" value="C:cytosol"/>
    <property type="evidence" value="ECO:0007669"/>
    <property type="project" value="TreeGrafter"/>
</dbReference>
<organism evidence="10 11">
    <name type="scientific">Stylonychia lemnae</name>
    <name type="common">Ciliate</name>
    <dbReference type="NCBI Taxonomy" id="5949"/>
    <lineage>
        <taxon>Eukaryota</taxon>
        <taxon>Sar</taxon>
        <taxon>Alveolata</taxon>
        <taxon>Ciliophora</taxon>
        <taxon>Intramacronucleata</taxon>
        <taxon>Spirotrichea</taxon>
        <taxon>Stichotrichia</taxon>
        <taxon>Sporadotrichida</taxon>
        <taxon>Oxytrichidae</taxon>
        <taxon>Stylonychinae</taxon>
        <taxon>Stylonychia</taxon>
    </lineage>
</organism>
<keyword evidence="5" id="KW-0677">Repeat</keyword>
<sequence length="574" mass="67119">MTGGACQPDGMDGGLRQNAFTGMIDQFINSSAMGKPNFQTEMNSIWDQSMTQSTQPQFENQQDQQIPGMMGAFHQPWMNPMMSTPLYQNPMMQQRQFQQQPGETQIDTSTNKEPVLIDEFPPQNEENLIKNEIKATTSNIVMTLESSENPKHRNSKFLKFLKKLEHGAYTIENEQLVKVPEKLEEFKKLDQERQQQEAQRTQEESKGEQIDTKTDLFKKLWNSEEEVTDDQFDQMMNQWDEEGQDEKFNELFMEEWGKQWQQEEPAQVDVIPFEANNKYSEMENTLKLAKQLVEDGKTQEAIFCLQAEVQKNAENAEAWRLMGQLYQENDQDDYAILAFKKAYEIDPYDLDSLLCLGISCTNELEQKEATRHLHSYLKYHPEYSVLPGIQADDLDFDNLREAYVRAFQMNPKDSNLCLAMGVLCFIQRNFAEAVTHFQNGIRENPTDHTLWNKYGAALANNHDIERAIKTYHQAIDLRPNYVRTLANIGLAHRNQARFPESIPYFLNALLLNPQAKHIWRYIRSSFLQMNRLDLVEKMNFNDPNLFRDEFPLIQPENLPKPNLERLYDNEIWNQ</sequence>
<feature type="repeat" description="TPR" evidence="8">
    <location>
        <begin position="448"/>
        <end position="481"/>
    </location>
</feature>
<dbReference type="OMA" id="PTDSNAW"/>
<name>A0A078AQP5_STYLE</name>
<dbReference type="SMART" id="SM00028">
    <property type="entry name" value="TPR"/>
    <property type="match status" value="4"/>
</dbReference>
<dbReference type="EMBL" id="CCKQ01013128">
    <property type="protein sequence ID" value="CDW84760.1"/>
    <property type="molecule type" value="Genomic_DNA"/>
</dbReference>
<feature type="region of interest" description="Disordered" evidence="9">
    <location>
        <begin position="189"/>
        <end position="211"/>
    </location>
</feature>
<dbReference type="GO" id="GO:0005052">
    <property type="term" value="F:peroxisome matrix targeting signal-1 binding"/>
    <property type="evidence" value="ECO:0007669"/>
    <property type="project" value="TreeGrafter"/>
</dbReference>
<dbReference type="InterPro" id="IPR011990">
    <property type="entry name" value="TPR-like_helical_dom_sf"/>
</dbReference>
<evidence type="ECO:0000313" key="11">
    <source>
        <dbReference type="Proteomes" id="UP000039865"/>
    </source>
</evidence>
<dbReference type="GO" id="GO:0005778">
    <property type="term" value="C:peroxisomal membrane"/>
    <property type="evidence" value="ECO:0007669"/>
    <property type="project" value="TreeGrafter"/>
</dbReference>
<keyword evidence="7" id="KW-0576">Peroxisome</keyword>
<evidence type="ECO:0000313" key="10">
    <source>
        <dbReference type="EMBL" id="CDW84760.1"/>
    </source>
</evidence>
<protein>
    <submittedName>
        <fullName evidence="10">Peroxisome biogenesis protein 5-like</fullName>
    </submittedName>
</protein>
<feature type="repeat" description="TPR" evidence="8">
    <location>
        <begin position="482"/>
        <end position="515"/>
    </location>
</feature>
<evidence type="ECO:0000256" key="4">
    <source>
        <dbReference type="ARBA" id="ARBA00022490"/>
    </source>
</evidence>
<evidence type="ECO:0000256" key="1">
    <source>
        <dbReference type="ARBA" id="ARBA00004275"/>
    </source>
</evidence>
<dbReference type="GO" id="GO:0016560">
    <property type="term" value="P:protein import into peroxisome matrix, docking"/>
    <property type="evidence" value="ECO:0007669"/>
    <property type="project" value="TreeGrafter"/>
</dbReference>
<accession>A0A078AQP5</accession>
<dbReference type="OrthoDB" id="448245at2759"/>
<dbReference type="Proteomes" id="UP000039865">
    <property type="component" value="Unassembled WGS sequence"/>
</dbReference>
<feature type="repeat" description="TPR" evidence="8">
    <location>
        <begin position="316"/>
        <end position="349"/>
    </location>
</feature>
<dbReference type="Gene3D" id="1.25.40.10">
    <property type="entry name" value="Tetratricopeptide repeat domain"/>
    <property type="match status" value="1"/>
</dbReference>
<evidence type="ECO:0000256" key="6">
    <source>
        <dbReference type="ARBA" id="ARBA00022803"/>
    </source>
</evidence>